<keyword evidence="3" id="KW-0072">Autophagy</keyword>
<protein>
    <submittedName>
        <fullName evidence="4">Uncharacterized protein</fullName>
    </submittedName>
</protein>
<dbReference type="GO" id="GO:0015031">
    <property type="term" value="P:protein transport"/>
    <property type="evidence" value="ECO:0007669"/>
    <property type="project" value="UniProtKB-KW"/>
</dbReference>
<keyword evidence="1" id="KW-0833">Ubl conjugation pathway</keyword>
<dbReference type="InterPro" id="IPR007135">
    <property type="entry name" value="Atg3/Atg10"/>
</dbReference>
<dbReference type="GO" id="GO:0019787">
    <property type="term" value="F:ubiquitin-like protein transferase activity"/>
    <property type="evidence" value="ECO:0007669"/>
    <property type="project" value="InterPro"/>
</dbReference>
<dbReference type="Gene3D" id="3.30.1460.50">
    <property type="match status" value="1"/>
</dbReference>
<organism evidence="4 5">
    <name type="scientific">Piedraia hortae CBS 480.64</name>
    <dbReference type="NCBI Taxonomy" id="1314780"/>
    <lineage>
        <taxon>Eukaryota</taxon>
        <taxon>Fungi</taxon>
        <taxon>Dikarya</taxon>
        <taxon>Ascomycota</taxon>
        <taxon>Pezizomycotina</taxon>
        <taxon>Dothideomycetes</taxon>
        <taxon>Dothideomycetidae</taxon>
        <taxon>Capnodiales</taxon>
        <taxon>Piedraiaceae</taxon>
        <taxon>Piedraia</taxon>
    </lineage>
</organism>
<dbReference type="Proteomes" id="UP000799421">
    <property type="component" value="Unassembled WGS sequence"/>
</dbReference>
<dbReference type="GO" id="GO:0006914">
    <property type="term" value="P:autophagy"/>
    <property type="evidence" value="ECO:0007669"/>
    <property type="project" value="UniProtKB-KW"/>
</dbReference>
<sequence>MSITYDDFVHAAEQWRDAWLLSDAHGEWLDVQLMIEQGATFLRIVKCESHPTVGSPEQDEDDPEAISQPVPYSTVIYDIIHSPLYEVPVLYYYPTQGSFNAEIPGTSTMTDHPLTQLPVHYIHPCRAAEMMGEGDALCPAKYLLRWMGVFGVVAGLSVPMSFAQTVMIG</sequence>
<dbReference type="OrthoDB" id="4089664at2759"/>
<keyword evidence="2" id="KW-0653">Protein transport</keyword>
<proteinExistence type="predicted"/>
<name>A0A6A7C0W8_9PEZI</name>
<dbReference type="AlphaFoldDB" id="A0A6A7C0W8"/>
<gene>
    <name evidence="4" type="ORF">K470DRAFT_294485</name>
</gene>
<reference evidence="4" key="1">
    <citation type="journal article" date="2020" name="Stud. Mycol.">
        <title>101 Dothideomycetes genomes: a test case for predicting lifestyles and emergence of pathogens.</title>
        <authorList>
            <person name="Haridas S."/>
            <person name="Albert R."/>
            <person name="Binder M."/>
            <person name="Bloem J."/>
            <person name="Labutti K."/>
            <person name="Salamov A."/>
            <person name="Andreopoulos B."/>
            <person name="Baker S."/>
            <person name="Barry K."/>
            <person name="Bills G."/>
            <person name="Bluhm B."/>
            <person name="Cannon C."/>
            <person name="Castanera R."/>
            <person name="Culley D."/>
            <person name="Daum C."/>
            <person name="Ezra D."/>
            <person name="Gonzalez J."/>
            <person name="Henrissat B."/>
            <person name="Kuo A."/>
            <person name="Liang C."/>
            <person name="Lipzen A."/>
            <person name="Lutzoni F."/>
            <person name="Magnuson J."/>
            <person name="Mondo S."/>
            <person name="Nolan M."/>
            <person name="Ohm R."/>
            <person name="Pangilinan J."/>
            <person name="Park H.-J."/>
            <person name="Ramirez L."/>
            <person name="Alfaro M."/>
            <person name="Sun H."/>
            <person name="Tritt A."/>
            <person name="Yoshinaga Y."/>
            <person name="Zwiers L.-H."/>
            <person name="Turgeon B."/>
            <person name="Goodwin S."/>
            <person name="Spatafora J."/>
            <person name="Crous P."/>
            <person name="Grigoriev I."/>
        </authorList>
    </citation>
    <scope>NUCLEOTIDE SEQUENCE</scope>
    <source>
        <strain evidence="4">CBS 480.64</strain>
    </source>
</reference>
<evidence type="ECO:0000313" key="5">
    <source>
        <dbReference type="Proteomes" id="UP000799421"/>
    </source>
</evidence>
<accession>A0A6A7C0W8</accession>
<keyword evidence="2" id="KW-0813">Transport</keyword>
<dbReference type="EMBL" id="MU005975">
    <property type="protein sequence ID" value="KAF2861104.1"/>
    <property type="molecule type" value="Genomic_DNA"/>
</dbReference>
<dbReference type="Pfam" id="PF03987">
    <property type="entry name" value="Autophagy_act_C"/>
    <property type="match status" value="1"/>
</dbReference>
<evidence type="ECO:0000256" key="3">
    <source>
        <dbReference type="ARBA" id="ARBA00023006"/>
    </source>
</evidence>
<evidence type="ECO:0000256" key="2">
    <source>
        <dbReference type="ARBA" id="ARBA00022927"/>
    </source>
</evidence>
<keyword evidence="5" id="KW-1185">Reference proteome</keyword>
<evidence type="ECO:0000313" key="4">
    <source>
        <dbReference type="EMBL" id="KAF2861104.1"/>
    </source>
</evidence>
<evidence type="ECO:0000256" key="1">
    <source>
        <dbReference type="ARBA" id="ARBA00022786"/>
    </source>
</evidence>